<keyword evidence="2" id="KW-1185">Reference proteome</keyword>
<comment type="caution">
    <text evidence="1">The sequence shown here is derived from an EMBL/GenBank/DDBJ whole genome shotgun (WGS) entry which is preliminary data.</text>
</comment>
<sequence length="112" mass="13247">EESILYDTEKENLRAAEQELHNYKIYLEYKMPRLTVWVWKKWLMQEEILLEEFYLPSDKNHRLPNGSSSVQCLRAYRGCLVLGHELATGVIPNQIVSLNPFHIRSAIYLQLI</sequence>
<accession>A0A8X6QBX8</accession>
<name>A0A8X6QBX8_NEPPI</name>
<dbReference type="EMBL" id="BMAW01126791">
    <property type="protein sequence ID" value="GFU18316.1"/>
    <property type="molecule type" value="Genomic_DNA"/>
</dbReference>
<evidence type="ECO:0000313" key="2">
    <source>
        <dbReference type="Proteomes" id="UP000887013"/>
    </source>
</evidence>
<feature type="non-terminal residue" evidence="1">
    <location>
        <position position="1"/>
    </location>
</feature>
<protein>
    <submittedName>
        <fullName evidence="1">Uncharacterized protein</fullName>
    </submittedName>
</protein>
<evidence type="ECO:0000313" key="1">
    <source>
        <dbReference type="EMBL" id="GFU18316.1"/>
    </source>
</evidence>
<gene>
    <name evidence="1" type="ORF">NPIL_415131</name>
</gene>
<dbReference type="Proteomes" id="UP000887013">
    <property type="component" value="Unassembled WGS sequence"/>
</dbReference>
<reference evidence="1" key="1">
    <citation type="submission" date="2020-08" db="EMBL/GenBank/DDBJ databases">
        <title>Multicomponent nature underlies the extraordinary mechanical properties of spider dragline silk.</title>
        <authorList>
            <person name="Kono N."/>
            <person name="Nakamura H."/>
            <person name="Mori M."/>
            <person name="Yoshida Y."/>
            <person name="Ohtoshi R."/>
            <person name="Malay A.D."/>
            <person name="Moran D.A.P."/>
            <person name="Tomita M."/>
            <person name="Numata K."/>
            <person name="Arakawa K."/>
        </authorList>
    </citation>
    <scope>NUCLEOTIDE SEQUENCE</scope>
</reference>
<proteinExistence type="predicted"/>
<organism evidence="1 2">
    <name type="scientific">Nephila pilipes</name>
    <name type="common">Giant wood spider</name>
    <name type="synonym">Nephila maculata</name>
    <dbReference type="NCBI Taxonomy" id="299642"/>
    <lineage>
        <taxon>Eukaryota</taxon>
        <taxon>Metazoa</taxon>
        <taxon>Ecdysozoa</taxon>
        <taxon>Arthropoda</taxon>
        <taxon>Chelicerata</taxon>
        <taxon>Arachnida</taxon>
        <taxon>Araneae</taxon>
        <taxon>Araneomorphae</taxon>
        <taxon>Entelegynae</taxon>
        <taxon>Araneoidea</taxon>
        <taxon>Nephilidae</taxon>
        <taxon>Nephila</taxon>
    </lineage>
</organism>
<dbReference type="AlphaFoldDB" id="A0A8X6QBX8"/>